<name>A0A7S6WSG1_9SPIR</name>
<dbReference type="RefSeq" id="WP_024468104.1">
    <property type="nucleotide sequence ID" value="NZ_CP061839.1"/>
</dbReference>
<feature type="transmembrane region" description="Helical" evidence="1">
    <location>
        <begin position="109"/>
        <end position="132"/>
    </location>
</feature>
<keyword evidence="1" id="KW-0472">Membrane</keyword>
<dbReference type="AlphaFoldDB" id="A0A7S6WSG1"/>
<keyword evidence="1" id="KW-0812">Transmembrane</keyword>
<dbReference type="EMBL" id="CP061839">
    <property type="protein sequence ID" value="QOW61967.1"/>
    <property type="molecule type" value="Genomic_DNA"/>
</dbReference>
<reference evidence="2 3" key="1">
    <citation type="submission" date="2020-09" db="EMBL/GenBank/DDBJ databases">
        <title>Characterization of Treponema spp. from bovine digital dermatitis in Korea.</title>
        <authorList>
            <person name="Espiritu H.M."/>
            <person name="Cho Y.I."/>
            <person name="Mamuad L."/>
        </authorList>
    </citation>
    <scope>NUCLEOTIDE SEQUENCE [LARGE SCALE GENOMIC DNA]</scope>
    <source>
        <strain evidence="2 3">KS1</strain>
    </source>
</reference>
<keyword evidence="1" id="KW-1133">Transmembrane helix</keyword>
<dbReference type="Proteomes" id="UP000593915">
    <property type="component" value="Chromosome"/>
</dbReference>
<gene>
    <name evidence="2" type="ORF">IFE08_06415</name>
</gene>
<feature type="transmembrane region" description="Helical" evidence="1">
    <location>
        <begin position="6"/>
        <end position="31"/>
    </location>
</feature>
<evidence type="ECO:0000256" key="1">
    <source>
        <dbReference type="SAM" id="Phobius"/>
    </source>
</evidence>
<proteinExistence type="predicted"/>
<evidence type="ECO:0000313" key="2">
    <source>
        <dbReference type="EMBL" id="QOW61967.1"/>
    </source>
</evidence>
<organism evidence="2 3">
    <name type="scientific">Treponema pedis</name>
    <dbReference type="NCBI Taxonomy" id="409322"/>
    <lineage>
        <taxon>Bacteria</taxon>
        <taxon>Pseudomonadati</taxon>
        <taxon>Spirochaetota</taxon>
        <taxon>Spirochaetia</taxon>
        <taxon>Spirochaetales</taxon>
        <taxon>Treponemataceae</taxon>
        <taxon>Treponema</taxon>
    </lineage>
</organism>
<evidence type="ECO:0000313" key="3">
    <source>
        <dbReference type="Proteomes" id="UP000593915"/>
    </source>
</evidence>
<accession>A0A7S6WSG1</accession>
<protein>
    <submittedName>
        <fullName evidence="2">Uncharacterized protein</fullName>
    </submittedName>
</protein>
<sequence>MEAVKIIEGLVIMMFIFPSLAVIVTIFLMVFTHISFHRTGLASSFYEAATKEKVFFAKNAVYNDGLISSSWARGRFIIRWCLNEEYAKEDSIQTQELKRKYFILNMMQLLCFPLSLLWILLCLVTIVLTFFLV</sequence>